<dbReference type="PANTHER" id="PTHR43483">
    <property type="entry name" value="MEMBRANE TRANSPORTER PROTEIN HI_0806-RELATED"/>
    <property type="match status" value="1"/>
</dbReference>
<feature type="transmembrane region" description="Helical" evidence="5">
    <location>
        <begin position="212"/>
        <end position="232"/>
    </location>
</feature>
<dbReference type="OrthoDB" id="357960at2"/>
<dbReference type="AlphaFoldDB" id="A0A430ASY8"/>
<keyword evidence="7" id="KW-1185">Reference proteome</keyword>
<gene>
    <name evidence="6" type="ORF">CBF27_08715</name>
</gene>
<keyword evidence="3 5" id="KW-1133">Transmembrane helix</keyword>
<evidence type="ECO:0000256" key="3">
    <source>
        <dbReference type="ARBA" id="ARBA00022989"/>
    </source>
</evidence>
<proteinExistence type="inferred from homology"/>
<comment type="similarity">
    <text evidence="5">Belongs to the 4-toluene sulfonate uptake permease (TSUP) (TC 2.A.102) family.</text>
</comment>
<dbReference type="GO" id="GO:0005886">
    <property type="term" value="C:plasma membrane"/>
    <property type="evidence" value="ECO:0007669"/>
    <property type="project" value="UniProtKB-SubCell"/>
</dbReference>
<dbReference type="InterPro" id="IPR002781">
    <property type="entry name" value="TM_pro_TauE-like"/>
</dbReference>
<dbReference type="RefSeq" id="WP_126813932.1">
    <property type="nucleotide sequence ID" value="NZ_NGKC01000009.1"/>
</dbReference>
<evidence type="ECO:0000256" key="4">
    <source>
        <dbReference type="ARBA" id="ARBA00023136"/>
    </source>
</evidence>
<feature type="transmembrane region" description="Helical" evidence="5">
    <location>
        <begin position="96"/>
        <end position="123"/>
    </location>
</feature>
<reference evidence="6 7" key="1">
    <citation type="submission" date="2017-05" db="EMBL/GenBank/DDBJ databases">
        <title>Vagococcus spp. assemblies.</title>
        <authorList>
            <person name="Gulvik C.A."/>
        </authorList>
    </citation>
    <scope>NUCLEOTIDE SEQUENCE [LARGE SCALE GENOMIC DNA]</scope>
    <source>
        <strain evidence="6 7">LMG 24798</strain>
    </source>
</reference>
<dbReference type="Proteomes" id="UP000286773">
    <property type="component" value="Unassembled WGS sequence"/>
</dbReference>
<keyword evidence="4 5" id="KW-0472">Membrane</keyword>
<comment type="subcellular location">
    <subcellularLocation>
        <location evidence="5">Cell membrane</location>
        <topology evidence="5">Multi-pass membrane protein</topology>
    </subcellularLocation>
    <subcellularLocation>
        <location evidence="1">Membrane</location>
        <topology evidence="1">Multi-pass membrane protein</topology>
    </subcellularLocation>
</comment>
<evidence type="ECO:0000256" key="1">
    <source>
        <dbReference type="ARBA" id="ARBA00004141"/>
    </source>
</evidence>
<feature type="transmembrane region" description="Helical" evidence="5">
    <location>
        <begin position="268"/>
        <end position="286"/>
    </location>
</feature>
<protein>
    <recommendedName>
        <fullName evidence="5">Probable membrane transporter protein</fullName>
    </recommendedName>
</protein>
<evidence type="ECO:0000313" key="7">
    <source>
        <dbReference type="Proteomes" id="UP000286773"/>
    </source>
</evidence>
<comment type="caution">
    <text evidence="6">The sequence shown here is derived from an EMBL/GenBank/DDBJ whole genome shotgun (WGS) entry which is preliminary data.</text>
</comment>
<evidence type="ECO:0000256" key="5">
    <source>
        <dbReference type="RuleBase" id="RU363041"/>
    </source>
</evidence>
<dbReference type="EMBL" id="NGKC01000009">
    <property type="protein sequence ID" value="RSU11172.1"/>
    <property type="molecule type" value="Genomic_DNA"/>
</dbReference>
<dbReference type="PANTHER" id="PTHR43483:SF3">
    <property type="entry name" value="MEMBRANE TRANSPORTER PROTEIN HI_0806-RELATED"/>
    <property type="match status" value="1"/>
</dbReference>
<feature type="transmembrane region" description="Helical" evidence="5">
    <location>
        <begin position="6"/>
        <end position="25"/>
    </location>
</feature>
<name>A0A430ASY8_9ENTE</name>
<feature type="transmembrane region" description="Helical" evidence="5">
    <location>
        <begin position="135"/>
        <end position="152"/>
    </location>
</feature>
<evidence type="ECO:0000256" key="2">
    <source>
        <dbReference type="ARBA" id="ARBA00022692"/>
    </source>
</evidence>
<feature type="transmembrane region" description="Helical" evidence="5">
    <location>
        <begin position="244"/>
        <end position="262"/>
    </location>
</feature>
<dbReference type="Pfam" id="PF01925">
    <property type="entry name" value="TauE"/>
    <property type="match status" value="1"/>
</dbReference>
<sequence>MKAILLGGIAALQTYFIVYLIIDLVKHREQLSITAHKREYVWGAVIGGITSGLDTIGIGSFAPHTFLMNVTRTNDDKKLPGTLNVSHCISVLIEAFIFISVVTVAPLTIFSLIISSIVGSWIGSRTISTFSERKVQLIMGIALLLTSVLMILRQQGFLDILGKGNEAMSLTGGKLIIGIVGNFVFGALMTVGVGLFAPCMAMIYLLGISPIVAYPIMMGSCAGLMPVACVEFIKADHYDRVHSFSAILGGIVGVLVAARFVTGLDVSSLTWIIILIIIYTGIVYIYKGTHRSSPREAESHI</sequence>
<feature type="transmembrane region" description="Helical" evidence="5">
    <location>
        <begin position="173"/>
        <end position="206"/>
    </location>
</feature>
<evidence type="ECO:0000313" key="6">
    <source>
        <dbReference type="EMBL" id="RSU11172.1"/>
    </source>
</evidence>
<accession>A0A430ASY8</accession>
<keyword evidence="2 5" id="KW-0812">Transmembrane</keyword>
<organism evidence="6 7">
    <name type="scientific">Vagococcus acidifermentans</name>
    <dbReference type="NCBI Taxonomy" id="564710"/>
    <lineage>
        <taxon>Bacteria</taxon>
        <taxon>Bacillati</taxon>
        <taxon>Bacillota</taxon>
        <taxon>Bacilli</taxon>
        <taxon>Lactobacillales</taxon>
        <taxon>Enterococcaceae</taxon>
        <taxon>Vagococcus</taxon>
    </lineage>
</organism>
<keyword evidence="5" id="KW-1003">Cell membrane</keyword>